<dbReference type="PANTHER" id="PTHR43825:SF5">
    <property type="entry name" value="HYPOTHETICAL TRANSKETOLASE FAMILY PROTEIN"/>
    <property type="match status" value="1"/>
</dbReference>
<protein>
    <recommendedName>
        <fullName evidence="1">Transketolase-like pyrimidine-binding domain-containing protein</fullName>
    </recommendedName>
</protein>
<dbReference type="AlphaFoldDB" id="A0A382ARW2"/>
<organism evidence="2">
    <name type="scientific">marine metagenome</name>
    <dbReference type="NCBI Taxonomy" id="408172"/>
    <lineage>
        <taxon>unclassified sequences</taxon>
        <taxon>metagenomes</taxon>
        <taxon>ecological metagenomes</taxon>
    </lineage>
</organism>
<sequence length="288" mass="31442">MEKDKDIYFLSADFGAPALDKLRQQYPNNFIHCGISEQAMIDVATGLALEGKKVFAYAMAPFISLRAIEQAKCGPGLMDLPICLLSVGVGLGYADAGPTHYANEDYACARAIVGTTVYTAADAQTTEQIASELILFPKFAYVRLDREDLPDIGELTRNDVKAGYRVIGEPSAHKVGLISHGFMLHRCVAIQNAHPDKFYCVDLIRSKPFPENLVLPGKALLVVDEQTPSGNLAACVFEGLSKQDTFLPIVSKCLPEKYIFDNGGRNKLLKENGLGLTDVREAAERLLT</sequence>
<evidence type="ECO:0000313" key="2">
    <source>
        <dbReference type="EMBL" id="SVB04031.1"/>
    </source>
</evidence>
<dbReference type="SMART" id="SM00861">
    <property type="entry name" value="Transket_pyr"/>
    <property type="match status" value="1"/>
</dbReference>
<dbReference type="InterPro" id="IPR005475">
    <property type="entry name" value="Transketolase-like_Pyr-bd"/>
</dbReference>
<dbReference type="CDD" id="cd07033">
    <property type="entry name" value="TPP_PYR_DXS_TK_like"/>
    <property type="match status" value="1"/>
</dbReference>
<accession>A0A382ARW2</accession>
<evidence type="ECO:0000259" key="1">
    <source>
        <dbReference type="SMART" id="SM00861"/>
    </source>
</evidence>
<proteinExistence type="predicted"/>
<name>A0A382ARW2_9ZZZZ</name>
<dbReference type="InterPro" id="IPR051157">
    <property type="entry name" value="PDH/Transketolase"/>
</dbReference>
<reference evidence="2" key="1">
    <citation type="submission" date="2018-05" db="EMBL/GenBank/DDBJ databases">
        <authorList>
            <person name="Lanie J.A."/>
            <person name="Ng W.-L."/>
            <person name="Kazmierczak K.M."/>
            <person name="Andrzejewski T.M."/>
            <person name="Davidsen T.M."/>
            <person name="Wayne K.J."/>
            <person name="Tettelin H."/>
            <person name="Glass J.I."/>
            <person name="Rusch D."/>
            <person name="Podicherti R."/>
            <person name="Tsui H.-C.T."/>
            <person name="Winkler M.E."/>
        </authorList>
    </citation>
    <scope>NUCLEOTIDE SEQUENCE</scope>
</reference>
<dbReference type="Gene3D" id="3.40.50.920">
    <property type="match status" value="1"/>
</dbReference>
<dbReference type="PANTHER" id="PTHR43825">
    <property type="entry name" value="PYRUVATE DEHYDROGENASE E1 COMPONENT"/>
    <property type="match status" value="1"/>
</dbReference>
<dbReference type="EMBL" id="UINC01026488">
    <property type="protein sequence ID" value="SVB04031.1"/>
    <property type="molecule type" value="Genomic_DNA"/>
</dbReference>
<dbReference type="InterPro" id="IPR009014">
    <property type="entry name" value="Transketo_C/PFOR_II"/>
</dbReference>
<feature type="domain" description="Transketolase-like pyrimidine-binding" evidence="1">
    <location>
        <begin position="1"/>
        <end position="151"/>
    </location>
</feature>
<dbReference type="Gene3D" id="3.40.50.970">
    <property type="match status" value="1"/>
</dbReference>
<dbReference type="SUPFAM" id="SSF52922">
    <property type="entry name" value="TK C-terminal domain-like"/>
    <property type="match status" value="1"/>
</dbReference>
<dbReference type="SUPFAM" id="SSF52518">
    <property type="entry name" value="Thiamin diphosphate-binding fold (THDP-binding)"/>
    <property type="match status" value="1"/>
</dbReference>
<dbReference type="InterPro" id="IPR029061">
    <property type="entry name" value="THDP-binding"/>
</dbReference>
<gene>
    <name evidence="2" type="ORF">METZ01_LOCUS156885</name>
</gene>
<dbReference type="Pfam" id="PF02779">
    <property type="entry name" value="Transket_pyr"/>
    <property type="match status" value="1"/>
</dbReference>